<proteinExistence type="predicted"/>
<dbReference type="RefSeq" id="XP_040720146.1">
    <property type="nucleotide sequence ID" value="XM_040862865.1"/>
</dbReference>
<comment type="caution">
    <text evidence="3">The sequence shown here is derived from an EMBL/GenBank/DDBJ whole genome shotgun (WGS) entry which is preliminary data.</text>
</comment>
<feature type="compositionally biased region" description="Low complexity" evidence="2">
    <location>
        <begin position="122"/>
        <end position="139"/>
    </location>
</feature>
<feature type="region of interest" description="Disordered" evidence="2">
    <location>
        <begin position="120"/>
        <end position="163"/>
    </location>
</feature>
<dbReference type="AlphaFoldDB" id="A0A1Y2EG11"/>
<sequence>MSFVGSYLLIPQILSYGHGLYTKFDQLLNCVENNRQLDEKDFKSAAIYKKFSIPYAYRPASIQDRYARSINNQVVTTIQKRRRETESFSDFPIPSPSPTFDYASSSNQLGIPSSAVSEARELSQYSSSGSARSGSLPSRSKFKRHKSLNPHRTQNTSGHTQDSLEARFQAVDILRREEEARALKLQNDEKELELEERRRRLNG</sequence>
<keyword evidence="1" id="KW-0175">Coiled coil</keyword>
<evidence type="ECO:0000256" key="1">
    <source>
        <dbReference type="SAM" id="Coils"/>
    </source>
</evidence>
<keyword evidence="4" id="KW-1185">Reference proteome</keyword>
<name>A0A1Y2EG11_9PEZI</name>
<dbReference type="EMBL" id="MCFJ01000002">
    <property type="protein sequence ID" value="ORY70196.1"/>
    <property type="molecule type" value="Genomic_DNA"/>
</dbReference>
<organism evidence="3 4">
    <name type="scientific">Pseudomassariella vexata</name>
    <dbReference type="NCBI Taxonomy" id="1141098"/>
    <lineage>
        <taxon>Eukaryota</taxon>
        <taxon>Fungi</taxon>
        <taxon>Dikarya</taxon>
        <taxon>Ascomycota</taxon>
        <taxon>Pezizomycotina</taxon>
        <taxon>Sordariomycetes</taxon>
        <taxon>Xylariomycetidae</taxon>
        <taxon>Amphisphaeriales</taxon>
        <taxon>Pseudomassariaceae</taxon>
        <taxon>Pseudomassariella</taxon>
    </lineage>
</organism>
<evidence type="ECO:0000256" key="2">
    <source>
        <dbReference type="SAM" id="MobiDB-lite"/>
    </source>
</evidence>
<feature type="coiled-coil region" evidence="1">
    <location>
        <begin position="173"/>
        <end position="200"/>
    </location>
</feature>
<evidence type="ECO:0000313" key="3">
    <source>
        <dbReference type="EMBL" id="ORY70196.1"/>
    </source>
</evidence>
<evidence type="ECO:0000313" key="4">
    <source>
        <dbReference type="Proteomes" id="UP000193689"/>
    </source>
</evidence>
<feature type="compositionally biased region" description="Polar residues" evidence="2">
    <location>
        <begin position="150"/>
        <end position="163"/>
    </location>
</feature>
<reference evidence="3 4" key="1">
    <citation type="submission" date="2016-07" db="EMBL/GenBank/DDBJ databases">
        <title>Pervasive Adenine N6-methylation of Active Genes in Fungi.</title>
        <authorList>
            <consortium name="DOE Joint Genome Institute"/>
            <person name="Mondo S.J."/>
            <person name="Dannebaum R.O."/>
            <person name="Kuo R.C."/>
            <person name="Labutti K."/>
            <person name="Haridas S."/>
            <person name="Kuo A."/>
            <person name="Salamov A."/>
            <person name="Ahrendt S.R."/>
            <person name="Lipzen A."/>
            <person name="Sullivan W."/>
            <person name="Andreopoulos W.B."/>
            <person name="Clum A."/>
            <person name="Lindquist E."/>
            <person name="Daum C."/>
            <person name="Ramamoorthy G.K."/>
            <person name="Gryganskyi A."/>
            <person name="Culley D."/>
            <person name="Magnuson J.K."/>
            <person name="James T.Y."/>
            <person name="O'Malley M.A."/>
            <person name="Stajich J.E."/>
            <person name="Spatafora J.W."/>
            <person name="Visel A."/>
            <person name="Grigoriev I.V."/>
        </authorList>
    </citation>
    <scope>NUCLEOTIDE SEQUENCE [LARGE SCALE GENOMIC DNA]</scope>
    <source>
        <strain evidence="3 4">CBS 129021</strain>
    </source>
</reference>
<accession>A0A1Y2EG11</accession>
<dbReference type="InParanoid" id="A0A1Y2EG11"/>
<dbReference type="GeneID" id="63779077"/>
<gene>
    <name evidence="3" type="ORF">BCR38DRAFT_471548</name>
</gene>
<dbReference type="Proteomes" id="UP000193689">
    <property type="component" value="Unassembled WGS sequence"/>
</dbReference>
<feature type="compositionally biased region" description="Basic residues" evidence="2">
    <location>
        <begin position="140"/>
        <end position="149"/>
    </location>
</feature>
<protein>
    <submittedName>
        <fullName evidence="3">Uncharacterized protein</fullName>
    </submittedName>
</protein>